<dbReference type="OMA" id="QWRISEI"/>
<organism evidence="1 2">
    <name type="scientific">Latimeria chalumnae</name>
    <name type="common">Coelacanth</name>
    <dbReference type="NCBI Taxonomy" id="7897"/>
    <lineage>
        <taxon>Eukaryota</taxon>
        <taxon>Metazoa</taxon>
        <taxon>Chordata</taxon>
        <taxon>Craniata</taxon>
        <taxon>Vertebrata</taxon>
        <taxon>Euteleostomi</taxon>
        <taxon>Coelacanthiformes</taxon>
        <taxon>Coelacanthidae</taxon>
        <taxon>Latimeria</taxon>
    </lineage>
</organism>
<protein>
    <recommendedName>
        <fullName evidence="3">DUF4371 domain-containing protein</fullName>
    </recommendedName>
</protein>
<evidence type="ECO:0000313" key="1">
    <source>
        <dbReference type="Ensembl" id="ENSLACP00000018019.1"/>
    </source>
</evidence>
<dbReference type="STRING" id="7897.ENSLACP00000018019"/>
<reference evidence="1" key="3">
    <citation type="submission" date="2025-09" db="UniProtKB">
        <authorList>
            <consortium name="Ensembl"/>
        </authorList>
    </citation>
    <scope>IDENTIFICATION</scope>
</reference>
<evidence type="ECO:0008006" key="3">
    <source>
        <dbReference type="Google" id="ProtNLM"/>
    </source>
</evidence>
<dbReference type="GeneTree" id="ENSGT00950000182812"/>
<dbReference type="EMBL" id="AFYH01028241">
    <property type="status" value="NOT_ANNOTATED_CDS"/>
    <property type="molecule type" value="Genomic_DNA"/>
</dbReference>
<dbReference type="AlphaFoldDB" id="H3B7Z8"/>
<dbReference type="InParanoid" id="H3B7Z8"/>
<dbReference type="Ensembl" id="ENSLACT00000018150.1">
    <property type="protein sequence ID" value="ENSLACP00000018019.1"/>
    <property type="gene ID" value="ENSLACG00000015875.1"/>
</dbReference>
<evidence type="ECO:0000313" key="2">
    <source>
        <dbReference type="Proteomes" id="UP000008672"/>
    </source>
</evidence>
<reference evidence="1" key="2">
    <citation type="submission" date="2025-08" db="UniProtKB">
        <authorList>
            <consortium name="Ensembl"/>
        </authorList>
    </citation>
    <scope>IDENTIFICATION</scope>
</reference>
<reference evidence="2" key="1">
    <citation type="submission" date="2011-08" db="EMBL/GenBank/DDBJ databases">
        <title>The draft genome of Latimeria chalumnae.</title>
        <authorList>
            <person name="Di Palma F."/>
            <person name="Alfoldi J."/>
            <person name="Johnson J."/>
            <person name="Berlin A."/>
            <person name="Gnerre S."/>
            <person name="Jaffe D."/>
            <person name="MacCallum I."/>
            <person name="Young S."/>
            <person name="Walker B.J."/>
            <person name="Lander E."/>
            <person name="Lindblad-Toh K."/>
        </authorList>
    </citation>
    <scope>NUCLEOTIDE SEQUENCE [LARGE SCALE GENOMIC DNA]</scope>
    <source>
        <strain evidence="2">Wild caught</strain>
    </source>
</reference>
<dbReference type="Proteomes" id="UP000008672">
    <property type="component" value="Unassembled WGS sequence"/>
</dbReference>
<dbReference type="HOGENOM" id="CLU_122202_0_0_1"/>
<accession>H3B7Z8</accession>
<dbReference type="PANTHER" id="PTHR45913:SF21">
    <property type="entry name" value="DUF4371 DOMAIN-CONTAINING PROTEIN"/>
    <property type="match status" value="1"/>
</dbReference>
<proteinExistence type="predicted"/>
<keyword evidence="2" id="KW-1185">Reference proteome</keyword>
<dbReference type="PANTHER" id="PTHR45913">
    <property type="entry name" value="EPM2A-INTERACTING PROTEIN 1"/>
    <property type="match status" value="1"/>
</dbReference>
<dbReference type="EMBL" id="AFYH01028240">
    <property type="status" value="NOT_ANNOTATED_CDS"/>
    <property type="molecule type" value="Genomic_DNA"/>
</dbReference>
<name>H3B7Z8_LATCH</name>
<sequence length="159" mass="17946">LTVFVCTVSDDCKIKEELLNIVTLKDRTCGVDIKQALMSVIEKAKLPLQKLTAIATDGASAMLGSVSGLVGLCKTDKRFPEFWTFHCVVHQEQLVSKHLNMENVMTLVLEIVNYIQTHTLNHRQFKSLLAELNNKELPRDLTLHCAVHWLSRGKVINCF</sequence>